<name>A0A6J8EFF9_MYTCO</name>
<organism evidence="2 3">
    <name type="scientific">Mytilus coruscus</name>
    <name type="common">Sea mussel</name>
    <dbReference type="NCBI Taxonomy" id="42192"/>
    <lineage>
        <taxon>Eukaryota</taxon>
        <taxon>Metazoa</taxon>
        <taxon>Spiralia</taxon>
        <taxon>Lophotrochozoa</taxon>
        <taxon>Mollusca</taxon>
        <taxon>Bivalvia</taxon>
        <taxon>Autobranchia</taxon>
        <taxon>Pteriomorphia</taxon>
        <taxon>Mytilida</taxon>
        <taxon>Mytiloidea</taxon>
        <taxon>Mytilidae</taxon>
        <taxon>Mytilinae</taxon>
        <taxon>Mytilus</taxon>
    </lineage>
</organism>
<dbReference type="AlphaFoldDB" id="A0A6J8EFF9"/>
<proteinExistence type="predicted"/>
<reference evidence="2 3" key="1">
    <citation type="submission" date="2020-06" db="EMBL/GenBank/DDBJ databases">
        <authorList>
            <person name="Li R."/>
            <person name="Bekaert M."/>
        </authorList>
    </citation>
    <scope>NUCLEOTIDE SEQUENCE [LARGE SCALE GENOMIC DNA]</scope>
    <source>
        <strain evidence="3">wild</strain>
    </source>
</reference>
<protein>
    <submittedName>
        <fullName evidence="2">Uncharacterized protein</fullName>
    </submittedName>
</protein>
<feature type="region of interest" description="Disordered" evidence="1">
    <location>
        <begin position="27"/>
        <end position="53"/>
    </location>
</feature>
<dbReference type="OrthoDB" id="1101576at2759"/>
<evidence type="ECO:0000313" key="3">
    <source>
        <dbReference type="Proteomes" id="UP000507470"/>
    </source>
</evidence>
<dbReference type="PANTHER" id="PTHR46880:SF5">
    <property type="entry name" value="DUF4371 DOMAIN-CONTAINING PROTEIN"/>
    <property type="match status" value="1"/>
</dbReference>
<accession>A0A6J8EFF9</accession>
<evidence type="ECO:0000256" key="1">
    <source>
        <dbReference type="SAM" id="MobiDB-lite"/>
    </source>
</evidence>
<evidence type="ECO:0000313" key="2">
    <source>
        <dbReference type="EMBL" id="CAC5419017.1"/>
    </source>
</evidence>
<keyword evidence="3" id="KW-1185">Reference proteome</keyword>
<gene>
    <name evidence="2" type="ORF">MCOR_51407</name>
</gene>
<sequence length="213" mass="23978">MKNSRNKSSVYTEEPSKRFRKLAMHDHLKSKKHEAAKYSESLNRVSVPERNGSQSRGFNDLKYLSHRSAGSQLEIVVTIADTLKNSLIDKLQQLNCYGLTIDDLKDVSSLEQMITYRTFNILTQLLKLCKLISFALQIYYESANSETLFTALIENLESMKLDIKKVSGLCTDGASVMLGKKEGLGVRLKRKNSSLIATHCVCHRLVPACTDTN</sequence>
<dbReference type="EMBL" id="CACVKT020008976">
    <property type="protein sequence ID" value="CAC5419017.1"/>
    <property type="molecule type" value="Genomic_DNA"/>
</dbReference>
<feature type="compositionally biased region" description="Basic and acidic residues" evidence="1">
    <location>
        <begin position="27"/>
        <end position="37"/>
    </location>
</feature>
<dbReference type="Proteomes" id="UP000507470">
    <property type="component" value="Unassembled WGS sequence"/>
</dbReference>
<dbReference type="PANTHER" id="PTHR46880">
    <property type="entry name" value="RAS-ASSOCIATING DOMAIN-CONTAINING PROTEIN"/>
    <property type="match status" value="1"/>
</dbReference>